<evidence type="ECO:0000259" key="7">
    <source>
        <dbReference type="PROSITE" id="PS50023"/>
    </source>
</evidence>
<reference evidence="9" key="1">
    <citation type="submission" date="2010-06" db="EMBL/GenBank/DDBJ databases">
        <authorList>
            <person name="Jiang H."/>
            <person name="Abraham K."/>
            <person name="Ali S."/>
            <person name="Alsbrooks S.L."/>
            <person name="Anim B.N."/>
            <person name="Anosike U.S."/>
            <person name="Attaway T."/>
            <person name="Bandaranaike D.P."/>
            <person name="Battles P.K."/>
            <person name="Bell S.N."/>
            <person name="Bell A.V."/>
            <person name="Beltran B."/>
            <person name="Bickham C."/>
            <person name="Bustamante Y."/>
            <person name="Caleb T."/>
            <person name="Canada A."/>
            <person name="Cardenas V."/>
            <person name="Carter K."/>
            <person name="Chacko J."/>
            <person name="Chandrabose M.N."/>
            <person name="Chavez D."/>
            <person name="Chavez A."/>
            <person name="Chen L."/>
            <person name="Chu H.-S."/>
            <person name="Claassen K.J."/>
            <person name="Cockrell R."/>
            <person name="Collins M."/>
            <person name="Cooper J.A."/>
            <person name="Cree A."/>
            <person name="Curry S.M."/>
            <person name="Da Y."/>
            <person name="Dao M.D."/>
            <person name="Das B."/>
            <person name="Davila M.-L."/>
            <person name="Davy-Carroll L."/>
            <person name="Denson S."/>
            <person name="Dinh H."/>
            <person name="Ebong V.E."/>
            <person name="Edwards J.R."/>
            <person name="Egan A."/>
            <person name="El-Daye J."/>
            <person name="Escobedo L."/>
            <person name="Fernandez S."/>
            <person name="Fernando P.R."/>
            <person name="Flagg N."/>
            <person name="Forbes L.D."/>
            <person name="Fowler R.G."/>
            <person name="Fu Q."/>
            <person name="Gabisi R.A."/>
            <person name="Ganer J."/>
            <person name="Garbino Pronczuk A."/>
            <person name="Garcia R.M."/>
            <person name="Garner T."/>
            <person name="Garrett T.E."/>
            <person name="Gonzalez D.A."/>
            <person name="Hamid H."/>
            <person name="Hawkins E.S."/>
            <person name="Hirani K."/>
            <person name="Hogues M.E."/>
            <person name="Hollins B."/>
            <person name="Hsiao C.-H."/>
            <person name="Jabil R."/>
            <person name="James M.L."/>
            <person name="Jhangiani S.N."/>
            <person name="Johnson B."/>
            <person name="Johnson Q."/>
            <person name="Joshi V."/>
            <person name="Kalu J.B."/>
            <person name="Kam C."/>
            <person name="Kashfia A."/>
            <person name="Keebler J."/>
            <person name="Kisamo H."/>
            <person name="Kovar C.L."/>
            <person name="Lago L.A."/>
            <person name="Lai C.-Y."/>
            <person name="Laidlaw J."/>
            <person name="Lara F."/>
            <person name="Le T.-K."/>
            <person name="Lee S.L."/>
            <person name="Legall F.H."/>
            <person name="Lemon S.J."/>
            <person name="Lewis L.R."/>
            <person name="Li B."/>
            <person name="Liu Y."/>
            <person name="Liu Y.-S."/>
            <person name="Lopez J."/>
            <person name="Lozado R.J."/>
            <person name="Lu J."/>
            <person name="Madu R.C."/>
            <person name="Maheshwari M."/>
            <person name="Maheshwari R."/>
            <person name="Malloy K."/>
            <person name="Martinez E."/>
            <person name="Mathew T."/>
            <person name="Mercado I.C."/>
            <person name="Mercado C."/>
            <person name="Meyer B."/>
            <person name="Montgomery K."/>
            <person name="Morgan M.B."/>
            <person name="Munidasa M."/>
            <person name="Nazareth L.V."/>
            <person name="Nelson J."/>
            <person name="Ng B.M."/>
            <person name="Nguyen N.B."/>
            <person name="Nguyen P.Q."/>
            <person name="Nguyen T."/>
            <person name="Obregon M."/>
            <person name="Okwuonu G.O."/>
            <person name="Onwere C.G."/>
            <person name="Orozco G."/>
            <person name="Parra A."/>
            <person name="Patel S."/>
            <person name="Patil S."/>
            <person name="Perez A."/>
            <person name="Perez Y."/>
            <person name="Pham C."/>
            <person name="Primus E.L."/>
            <person name="Pu L.-L."/>
            <person name="Puazo M."/>
            <person name="Qin X."/>
            <person name="Quiroz J.B."/>
            <person name="Reese J."/>
            <person name="Richards S."/>
            <person name="Rives C.M."/>
            <person name="Robberts R."/>
            <person name="Ruiz S.J."/>
            <person name="Ruiz M.J."/>
            <person name="Santibanez J."/>
            <person name="Schneider B.W."/>
            <person name="Sisson I."/>
            <person name="Smith M."/>
            <person name="Sodergren E."/>
            <person name="Song X.-Z."/>
            <person name="Song B.B."/>
            <person name="Summersgill H."/>
            <person name="Thelus R."/>
            <person name="Thornton R.D."/>
            <person name="Trejos Z.Y."/>
            <person name="Usmani K."/>
            <person name="Vattathil S."/>
            <person name="Villasana D."/>
            <person name="Walker D.L."/>
            <person name="Wang S."/>
            <person name="Wang K."/>
            <person name="White C.S."/>
            <person name="Williams A.C."/>
            <person name="Williamson J."/>
            <person name="Wilson K."/>
            <person name="Woghiren I.O."/>
            <person name="Woodworth J.R."/>
            <person name="Worley K.C."/>
            <person name="Wright R.A."/>
            <person name="Wu W."/>
            <person name="Young L."/>
            <person name="Zhang L."/>
            <person name="Zhang J."/>
            <person name="Zhu Y."/>
            <person name="Muzny D.M."/>
            <person name="Weinstock G."/>
            <person name="Gibbs R.A."/>
        </authorList>
    </citation>
    <scope>NUCLEOTIDE SEQUENCE [LARGE SCALE GENOMIC DNA]</scope>
    <source>
        <strain evidence="9">LSR1</strain>
    </source>
</reference>
<name>A0A8R2A4Q3_ACYPI</name>
<evidence type="ECO:0000256" key="5">
    <source>
        <dbReference type="SAM" id="Coils"/>
    </source>
</evidence>
<dbReference type="SUPFAM" id="SSF57716">
    <property type="entry name" value="Glucocorticoid receptor-like (DNA-binding domain)"/>
    <property type="match status" value="4"/>
</dbReference>
<dbReference type="Proteomes" id="UP000007819">
    <property type="component" value="Chromosome A1"/>
</dbReference>
<feature type="region of interest" description="Disordered" evidence="6">
    <location>
        <begin position="251"/>
        <end position="284"/>
    </location>
</feature>
<feature type="compositionally biased region" description="Acidic residues" evidence="6">
    <location>
        <begin position="893"/>
        <end position="918"/>
    </location>
</feature>
<dbReference type="PROSITE" id="PS00478">
    <property type="entry name" value="LIM_DOMAIN_1"/>
    <property type="match status" value="2"/>
</dbReference>
<feature type="compositionally biased region" description="Basic and acidic residues" evidence="6">
    <location>
        <begin position="818"/>
        <end position="831"/>
    </location>
</feature>
<keyword evidence="3 4" id="KW-0440">LIM domain</keyword>
<dbReference type="CDD" id="cd09358">
    <property type="entry name" value="LIM_Mical_like"/>
    <property type="match status" value="1"/>
</dbReference>
<evidence type="ECO:0000256" key="6">
    <source>
        <dbReference type="SAM" id="MobiDB-lite"/>
    </source>
</evidence>
<keyword evidence="2 4" id="KW-0862">Zinc</keyword>
<dbReference type="Gene3D" id="2.10.110.10">
    <property type="entry name" value="Cysteine Rich Protein"/>
    <property type="match status" value="2"/>
</dbReference>
<accession>A0A8R2A4Q3</accession>
<protein>
    <recommendedName>
        <fullName evidence="7">LIM zinc-binding domain-containing protein</fullName>
    </recommendedName>
</protein>
<evidence type="ECO:0000256" key="1">
    <source>
        <dbReference type="ARBA" id="ARBA00022723"/>
    </source>
</evidence>
<feature type="domain" description="LIM zinc-binding" evidence="7">
    <location>
        <begin position="1011"/>
        <end position="1071"/>
    </location>
</feature>
<dbReference type="GO" id="GO:0046872">
    <property type="term" value="F:metal ion binding"/>
    <property type="evidence" value="ECO:0007669"/>
    <property type="project" value="UniProtKB-KW"/>
</dbReference>
<evidence type="ECO:0000256" key="2">
    <source>
        <dbReference type="ARBA" id="ARBA00022833"/>
    </source>
</evidence>
<keyword evidence="1 4" id="KW-0479">Metal-binding</keyword>
<feature type="region of interest" description="Disordered" evidence="6">
    <location>
        <begin position="1"/>
        <end position="37"/>
    </location>
</feature>
<evidence type="ECO:0000313" key="9">
    <source>
        <dbReference type="Proteomes" id="UP000007819"/>
    </source>
</evidence>
<evidence type="ECO:0000256" key="4">
    <source>
        <dbReference type="PROSITE-ProRule" id="PRU00125"/>
    </source>
</evidence>
<evidence type="ECO:0000256" key="3">
    <source>
        <dbReference type="ARBA" id="ARBA00023038"/>
    </source>
</evidence>
<dbReference type="KEGG" id="api:100161216"/>
<proteinExistence type="predicted"/>
<dbReference type="GeneID" id="100161216"/>
<feature type="region of interest" description="Disordered" evidence="6">
    <location>
        <begin position="816"/>
        <end position="844"/>
    </location>
</feature>
<dbReference type="EnsemblMetazoa" id="XM_001947468.5">
    <property type="protein sequence ID" value="XP_001947503.2"/>
    <property type="gene ID" value="LOC100161216"/>
</dbReference>
<feature type="region of interest" description="Disordered" evidence="6">
    <location>
        <begin position="875"/>
        <end position="922"/>
    </location>
</feature>
<dbReference type="RefSeq" id="XP_001947503.2">
    <property type="nucleotide sequence ID" value="XM_001947468.4"/>
</dbReference>
<dbReference type="InterPro" id="IPR001781">
    <property type="entry name" value="Znf_LIM"/>
</dbReference>
<feature type="region of interest" description="Disordered" evidence="6">
    <location>
        <begin position="584"/>
        <end position="606"/>
    </location>
</feature>
<keyword evidence="5" id="KW-0175">Coiled coil</keyword>
<dbReference type="CDD" id="cd09445">
    <property type="entry name" value="LIM_Mical_like_2"/>
    <property type="match status" value="1"/>
</dbReference>
<dbReference type="SMART" id="SM00132">
    <property type="entry name" value="LIM"/>
    <property type="match status" value="2"/>
</dbReference>
<dbReference type="PANTHER" id="PTHR24206">
    <property type="entry name" value="OS06G0237300 PROTEIN"/>
    <property type="match status" value="1"/>
</dbReference>
<dbReference type="FunFam" id="2.10.110.10:FF:000002">
    <property type="entry name" value="LIM domain and actin-binding 1"/>
    <property type="match status" value="1"/>
</dbReference>
<evidence type="ECO:0000313" key="8">
    <source>
        <dbReference type="EnsemblMetazoa" id="XP_001947503.2"/>
    </source>
</evidence>
<sequence length="1112" mass="125732">MAGVNNVSTYDNAPENSNNTVEQTNKADDSDDKDDSLQNVIDNELSKRFNESETPANRVKYSVDIMLTAESIHSDSVRQSNDVEYVDLKSLKSNEYQVQKDTSELFLLTEKQHTEETSDDTGLSSEVVLILEQVIDNDGPLSDTMSSGFEEDGVTRELVDQDRAELEEPRIFSRPLPVDEADNVTELVFDTWTTVDEIVGSEIKKTESNGYEEKPAIDISAASINQECFDINTPAITNCVTEVVSETTTERRTVKKKSSAAGGEASTTVVKTKKTKKSKKSDEKENISVNLNGHLTNEMRNGQYDDYIVEEDDLSNVCVRDLKKSYCDEANRKSSSVIIPEEPVPASIPIDELKRNFVGAIKKQPSGCENGMINGCSKSSFGKFDQLEKKIILQQRSPTESEKLDTKQNGVIRPEVNSVCKSCEKTVYAMEQIKAERQVWHKNCFRCTTCNKQLTLDIYSSHEGILYCKPHFKELFKPKVVVEDEEPIRRKKPEMIIRENQPLELPPDVVRASDKPDLGLEELSSLNVKSRFQAFENATTNGNSHMEKSPVSVKRSPSILSKLAKFQSKGMDVGVANDDLNGAFFEPSSSSDTEDEDTGNDMLKNSISKEKPMSFDKMESVKRNWEMRREEMKEEHKQEIQNIRSKLFAGKQGKMKQMYEQAVAESERTGVKRDININKSDKAKVIKEKFERGEIVNTESDDIDENNVPVNEDEDEMSVFEAGISKKSRSLFMELDANAVKTKQAVPIVNTKKEYIPIKQVTPIYSRQVSDDVVKCSDRIEDVSVETAEVSSKFKFFETYKPPAVIKKQFRITPPREGQIKGESPERDIYRDPNVVRSEDPVDETAELVKSNTTAKMLSLFRQMEVARPAVPEGLKPLKRFTPPPPDLKESETESESDDDVSGEDDSDEDSSSSETNDDVVKSSLKVEDEFLKNSQSAVMAKSLKDKFEHWEPDKHSMNNAVTMLDSEQESIESTKSLRARFESLKGDRPADKPKPKVNRFVQDHDSHAFTLCESCEKKVYPLEKVEIEGRPFHRSCFRCTQCQCVLRMDTFTWNNNRLYCLPHFKRLFISKGNYDEGFGGDQHKKKWENGHMQQALQVAAVTAVTADSSTD</sequence>
<keyword evidence="9" id="KW-1185">Reference proteome</keyword>
<dbReference type="Pfam" id="PF00412">
    <property type="entry name" value="LIM"/>
    <property type="match status" value="2"/>
</dbReference>
<dbReference type="PROSITE" id="PS50023">
    <property type="entry name" value="LIM_DOMAIN_2"/>
    <property type="match status" value="2"/>
</dbReference>
<feature type="compositionally biased region" description="Polar residues" evidence="6">
    <location>
        <begin position="1"/>
        <end position="24"/>
    </location>
</feature>
<dbReference type="AlphaFoldDB" id="A0A8R2A4Q3"/>
<organism evidence="8 9">
    <name type="scientific">Acyrthosiphon pisum</name>
    <name type="common">Pea aphid</name>
    <dbReference type="NCBI Taxonomy" id="7029"/>
    <lineage>
        <taxon>Eukaryota</taxon>
        <taxon>Metazoa</taxon>
        <taxon>Ecdysozoa</taxon>
        <taxon>Arthropoda</taxon>
        <taxon>Hexapoda</taxon>
        <taxon>Insecta</taxon>
        <taxon>Pterygota</taxon>
        <taxon>Neoptera</taxon>
        <taxon>Paraneoptera</taxon>
        <taxon>Hemiptera</taxon>
        <taxon>Sternorrhyncha</taxon>
        <taxon>Aphidomorpha</taxon>
        <taxon>Aphidoidea</taxon>
        <taxon>Aphididae</taxon>
        <taxon>Macrosiphini</taxon>
        <taxon>Acyrthosiphon</taxon>
    </lineage>
</organism>
<feature type="coiled-coil region" evidence="5">
    <location>
        <begin position="615"/>
        <end position="642"/>
    </location>
</feature>
<reference evidence="8" key="2">
    <citation type="submission" date="2022-06" db="UniProtKB">
        <authorList>
            <consortium name="EnsemblMetazoa"/>
        </authorList>
    </citation>
    <scope>IDENTIFICATION</scope>
</reference>
<dbReference type="OrthoDB" id="25654at2759"/>
<feature type="domain" description="LIM zinc-binding" evidence="7">
    <location>
        <begin position="418"/>
        <end position="478"/>
    </location>
</feature>